<dbReference type="KEGG" id="moi:MOVS_05120"/>
<accession>A0A378PJY4</accession>
<sequence length="100" mass="11016">MKIVLSKDDVTTAITNHIETLGLVLDIKQATFTGISDVEVEFGDKKTKKKKTVDEPVSTVEVQEESTESNGTTQEEELVEVNTEQSEESSESNNSYSIFG</sequence>
<dbReference type="STRING" id="29433.MOVS_05120"/>
<dbReference type="EMBL" id="CP011158">
    <property type="protein sequence ID" value="ANB91461.1"/>
    <property type="molecule type" value="Genomic_DNA"/>
</dbReference>
<keyword evidence="4" id="KW-1185">Reference proteome</keyword>
<name>A0A378PJY4_9GAMM</name>
<evidence type="ECO:0000313" key="5">
    <source>
        <dbReference type="Proteomes" id="UP000255102"/>
    </source>
</evidence>
<reference evidence="2 4" key="1">
    <citation type="submission" date="2015-04" db="EMBL/GenBank/DDBJ databases">
        <authorList>
            <person name="Calcutt M.J."/>
            <person name="Foecking M.F."/>
        </authorList>
    </citation>
    <scope>NUCLEOTIDE SEQUENCE [LARGE SCALE GENOMIC DNA]</scope>
    <source>
        <strain evidence="2 4">199/55</strain>
    </source>
</reference>
<dbReference type="AlphaFoldDB" id="A0A378PJY4"/>
<protein>
    <submittedName>
        <fullName evidence="3">Uncharacterized protein</fullName>
    </submittedName>
</protein>
<organism evidence="3 5">
    <name type="scientific">Moraxella ovis</name>
    <dbReference type="NCBI Taxonomy" id="29433"/>
    <lineage>
        <taxon>Bacteria</taxon>
        <taxon>Pseudomonadati</taxon>
        <taxon>Pseudomonadota</taxon>
        <taxon>Gammaproteobacteria</taxon>
        <taxon>Moraxellales</taxon>
        <taxon>Moraxellaceae</taxon>
        <taxon>Moraxella</taxon>
    </lineage>
</organism>
<reference evidence="3 5" key="2">
    <citation type="submission" date="2018-06" db="EMBL/GenBank/DDBJ databases">
        <authorList>
            <consortium name="Pathogen Informatics"/>
            <person name="Doyle S."/>
        </authorList>
    </citation>
    <scope>NUCLEOTIDE SEQUENCE [LARGE SCALE GENOMIC DNA]</scope>
    <source>
        <strain evidence="3 5">NCTC11227</strain>
    </source>
</reference>
<evidence type="ECO:0000256" key="1">
    <source>
        <dbReference type="SAM" id="MobiDB-lite"/>
    </source>
</evidence>
<proteinExistence type="predicted"/>
<dbReference type="RefSeq" id="WP_063514037.1">
    <property type="nucleotide sequence ID" value="NZ_CP011158.1"/>
</dbReference>
<dbReference type="Proteomes" id="UP000076765">
    <property type="component" value="Chromosome"/>
</dbReference>
<evidence type="ECO:0000313" key="2">
    <source>
        <dbReference type="EMBL" id="ANB91461.1"/>
    </source>
</evidence>
<dbReference type="Proteomes" id="UP000255102">
    <property type="component" value="Unassembled WGS sequence"/>
</dbReference>
<evidence type="ECO:0000313" key="4">
    <source>
        <dbReference type="Proteomes" id="UP000076765"/>
    </source>
</evidence>
<feature type="region of interest" description="Disordered" evidence="1">
    <location>
        <begin position="45"/>
        <end position="100"/>
    </location>
</feature>
<feature type="compositionally biased region" description="Low complexity" evidence="1">
    <location>
        <begin position="91"/>
        <end position="100"/>
    </location>
</feature>
<dbReference type="EMBL" id="UGPW01000001">
    <property type="protein sequence ID" value="STY87073.1"/>
    <property type="molecule type" value="Genomic_DNA"/>
</dbReference>
<gene>
    <name evidence="2" type="ORF">MOVS_05120</name>
    <name evidence="3" type="ORF">NCTC11227_01072</name>
</gene>
<feature type="compositionally biased region" description="Acidic residues" evidence="1">
    <location>
        <begin position="74"/>
        <end position="90"/>
    </location>
</feature>
<evidence type="ECO:0000313" key="3">
    <source>
        <dbReference type="EMBL" id="STY87073.1"/>
    </source>
</evidence>